<evidence type="ECO:0000313" key="2">
    <source>
        <dbReference type="EMBL" id="GIO25683.1"/>
    </source>
</evidence>
<dbReference type="AlphaFoldDB" id="A0A919X7S0"/>
<accession>A0A919X7S0</accession>
<feature type="transmembrane region" description="Helical" evidence="1">
    <location>
        <begin position="49"/>
        <end position="76"/>
    </location>
</feature>
<gene>
    <name evidence="2" type="primary">yhaJ</name>
    <name evidence="2" type="ORF">J43TS3_02940</name>
</gene>
<dbReference type="InterPro" id="IPR021683">
    <property type="entry name" value="DUF3267"/>
</dbReference>
<feature type="transmembrane region" description="Helical" evidence="1">
    <location>
        <begin position="17"/>
        <end position="37"/>
    </location>
</feature>
<dbReference type="Proteomes" id="UP000676917">
    <property type="component" value="Unassembled WGS sequence"/>
</dbReference>
<organism evidence="2 3">
    <name type="scientific">Ornithinibacillus bavariensis</name>
    <dbReference type="NCBI Taxonomy" id="545502"/>
    <lineage>
        <taxon>Bacteria</taxon>
        <taxon>Bacillati</taxon>
        <taxon>Bacillota</taxon>
        <taxon>Bacilli</taxon>
        <taxon>Bacillales</taxon>
        <taxon>Bacillaceae</taxon>
        <taxon>Ornithinibacillus</taxon>
    </lineage>
</organism>
<proteinExistence type="predicted"/>
<feature type="transmembrane region" description="Helical" evidence="1">
    <location>
        <begin position="133"/>
        <end position="152"/>
    </location>
</feature>
<keyword evidence="1" id="KW-1133">Transmembrane helix</keyword>
<comment type="caution">
    <text evidence="2">The sequence shown here is derived from an EMBL/GenBank/DDBJ whole genome shotgun (WGS) entry which is preliminary data.</text>
</comment>
<evidence type="ECO:0000313" key="3">
    <source>
        <dbReference type="Proteomes" id="UP000676917"/>
    </source>
</evidence>
<keyword evidence="1" id="KW-0812">Transmembrane</keyword>
<protein>
    <submittedName>
        <fullName evidence="2">Membrane protein YhaJ</fullName>
    </submittedName>
</protein>
<dbReference type="RefSeq" id="WP_212919211.1">
    <property type="nucleotide sequence ID" value="NZ_BORP01000001.1"/>
</dbReference>
<reference evidence="2" key="1">
    <citation type="submission" date="2021-03" db="EMBL/GenBank/DDBJ databases">
        <title>Antimicrobial resistance genes in bacteria isolated from Japanese honey, and their potential for conferring macrolide and lincosamide resistance in the American foulbrood pathogen Paenibacillus larvae.</title>
        <authorList>
            <person name="Okamoto M."/>
            <person name="Kumagai M."/>
            <person name="Kanamori H."/>
            <person name="Takamatsu D."/>
        </authorList>
    </citation>
    <scope>NUCLEOTIDE SEQUENCE</scope>
    <source>
        <strain evidence="2">J43TS3</strain>
    </source>
</reference>
<keyword evidence="3" id="KW-1185">Reference proteome</keyword>
<dbReference type="EMBL" id="BORP01000001">
    <property type="protein sequence ID" value="GIO25683.1"/>
    <property type="molecule type" value="Genomic_DNA"/>
</dbReference>
<name>A0A919X7S0_9BACI</name>
<sequence length="180" mass="20671">MNCWKSINLDKQYGFRWINLISILIGIMTFIVLYIPFSMYHQGAKINDSVFIIFFVAIICLPTIHSFMHILPLIILNRKIKVKSQRKIGLPPIFTFYTNSHLRKKTYILTAISPTMFITIPGIIASFLFPSIYVYFLLATSLNIGISFIDFLSIRHILSAPKNAYVENGDEGFDILLKAE</sequence>
<evidence type="ECO:0000256" key="1">
    <source>
        <dbReference type="SAM" id="Phobius"/>
    </source>
</evidence>
<dbReference type="Pfam" id="PF11667">
    <property type="entry name" value="DUF3267"/>
    <property type="match status" value="1"/>
</dbReference>
<keyword evidence="1" id="KW-0472">Membrane</keyword>
<feature type="transmembrane region" description="Helical" evidence="1">
    <location>
        <begin position="107"/>
        <end position="127"/>
    </location>
</feature>